<dbReference type="AlphaFoldDB" id="A0A3B1DXQ2"/>
<sequence>MANLKVLKEKLKSVKGTSKITKAMKLVSTVKLKRAEELAKQSKAYDDALSEVLKEISLIISKYGASDFFGNKFSSKSKEDIKTVDIIFVTSDKGMCGAFNAKTIKAVSNLIEKYEKKEYKIRLKIAGKKGNSYFSYRGYSVVNFISSAHPDYTQAATFISESIEDYDKGITSEVILVHNGFKNKLIQELHIKQMLPFDISNLKDYPVDSLLDIEPSDPKEILDSLMKKYVEFSMYFSLIDSLAAEHSARMQAMETATKNANEVVRTLNIKYNKARQSAVTNELIEIISGVEAMK</sequence>
<evidence type="ECO:0000256" key="3">
    <source>
        <dbReference type="ARBA" id="ARBA00022448"/>
    </source>
</evidence>
<evidence type="ECO:0000256" key="2">
    <source>
        <dbReference type="ARBA" id="ARBA00007681"/>
    </source>
</evidence>
<keyword evidence="5" id="KW-0406">Ion transport</keyword>
<keyword evidence="6" id="KW-0472">Membrane</keyword>
<comment type="subcellular location">
    <subcellularLocation>
        <location evidence="1">Membrane</location>
        <topology evidence="1">Peripheral membrane protein</topology>
    </subcellularLocation>
</comment>
<organism evidence="9">
    <name type="scientific">hydrothermal vent metagenome</name>
    <dbReference type="NCBI Taxonomy" id="652676"/>
    <lineage>
        <taxon>unclassified sequences</taxon>
        <taxon>metagenomes</taxon>
        <taxon>ecological metagenomes</taxon>
    </lineage>
</organism>
<keyword evidence="3" id="KW-0813">Transport</keyword>
<reference evidence="9" key="1">
    <citation type="submission" date="2018-10" db="EMBL/GenBank/DDBJ databases">
        <authorList>
            <person name="Aoki K."/>
        </authorList>
    </citation>
    <scope>NUCLEOTIDE SEQUENCE</scope>
</reference>
<protein>
    <submittedName>
        <fullName evidence="9">ATP synthase gamma chain</fullName>
        <ecNumber evidence="9">3.6.3.14</ecNumber>
    </submittedName>
</protein>
<dbReference type="GO" id="GO:0046933">
    <property type="term" value="F:proton-transporting ATP synthase activity, rotational mechanism"/>
    <property type="evidence" value="ECO:0007669"/>
    <property type="project" value="InterPro"/>
</dbReference>
<keyword evidence="4" id="KW-0375">Hydrogen ion transport</keyword>
<evidence type="ECO:0000256" key="6">
    <source>
        <dbReference type="ARBA" id="ARBA00023136"/>
    </source>
</evidence>
<dbReference type="PANTHER" id="PTHR11693:SF22">
    <property type="entry name" value="ATP SYNTHASE SUBUNIT GAMMA, MITOCHONDRIAL"/>
    <property type="match status" value="1"/>
</dbReference>
<gene>
    <name evidence="9" type="ORF">MNB_ARC-1_992</name>
</gene>
<evidence type="ECO:0000256" key="4">
    <source>
        <dbReference type="ARBA" id="ARBA00022781"/>
    </source>
</evidence>
<dbReference type="PANTHER" id="PTHR11693">
    <property type="entry name" value="ATP SYNTHASE GAMMA CHAIN"/>
    <property type="match status" value="1"/>
</dbReference>
<dbReference type="SUPFAM" id="SSF52943">
    <property type="entry name" value="ATP synthase (F1-ATPase), gamma subunit"/>
    <property type="match status" value="1"/>
</dbReference>
<evidence type="ECO:0000256" key="7">
    <source>
        <dbReference type="ARBA" id="ARBA00023196"/>
    </source>
</evidence>
<dbReference type="Gene3D" id="3.40.1380.10">
    <property type="match status" value="1"/>
</dbReference>
<evidence type="ECO:0000256" key="5">
    <source>
        <dbReference type="ARBA" id="ARBA00023065"/>
    </source>
</evidence>
<dbReference type="EMBL" id="UOYO01000029">
    <property type="protein sequence ID" value="VAY87728.1"/>
    <property type="molecule type" value="Genomic_DNA"/>
</dbReference>
<dbReference type="EC" id="3.6.3.14" evidence="9"/>
<dbReference type="Pfam" id="PF00231">
    <property type="entry name" value="ATP-synt"/>
    <property type="match status" value="1"/>
</dbReference>
<evidence type="ECO:0000313" key="9">
    <source>
        <dbReference type="EMBL" id="VAY87728.1"/>
    </source>
</evidence>
<dbReference type="GO" id="GO:0016787">
    <property type="term" value="F:hydrolase activity"/>
    <property type="evidence" value="ECO:0007669"/>
    <property type="project" value="UniProtKB-KW"/>
</dbReference>
<evidence type="ECO:0000256" key="8">
    <source>
        <dbReference type="ARBA" id="ARBA00023310"/>
    </source>
</evidence>
<dbReference type="HAMAP" id="MF_00815">
    <property type="entry name" value="ATP_synth_gamma_bact"/>
    <property type="match status" value="1"/>
</dbReference>
<evidence type="ECO:0000256" key="1">
    <source>
        <dbReference type="ARBA" id="ARBA00004170"/>
    </source>
</evidence>
<name>A0A3B1DXQ2_9ZZZZ</name>
<dbReference type="InterPro" id="IPR035968">
    <property type="entry name" value="ATP_synth_F1_ATPase_gsu"/>
</dbReference>
<proteinExistence type="inferred from homology"/>
<dbReference type="InterPro" id="IPR000131">
    <property type="entry name" value="ATP_synth_F1_gsu"/>
</dbReference>
<dbReference type="GO" id="GO:0045259">
    <property type="term" value="C:proton-transporting ATP synthase complex"/>
    <property type="evidence" value="ECO:0007669"/>
    <property type="project" value="UniProtKB-KW"/>
</dbReference>
<keyword evidence="7" id="KW-0139">CF(1)</keyword>
<accession>A0A3B1DXQ2</accession>
<dbReference type="Gene3D" id="1.10.287.80">
    <property type="entry name" value="ATP synthase, gamma subunit, helix hairpin domain"/>
    <property type="match status" value="2"/>
</dbReference>
<keyword evidence="8" id="KW-0066">ATP synthesis</keyword>
<dbReference type="CDD" id="cd12151">
    <property type="entry name" value="F1-ATPase_gamma"/>
    <property type="match status" value="1"/>
</dbReference>
<comment type="similarity">
    <text evidence="2">Belongs to the ATPase gamma chain family.</text>
</comment>
<dbReference type="PRINTS" id="PR00126">
    <property type="entry name" value="ATPASEGAMMA"/>
</dbReference>
<dbReference type="NCBIfam" id="TIGR01146">
    <property type="entry name" value="ATPsyn_F1gamma"/>
    <property type="match status" value="1"/>
</dbReference>
<keyword evidence="9" id="KW-0378">Hydrolase</keyword>